<protein>
    <submittedName>
        <fullName evidence="2">Uncharacterized protein</fullName>
    </submittedName>
</protein>
<reference evidence="2 3" key="1">
    <citation type="journal article" date="2015" name="Genome Biol. Evol.">
        <title>Phylogenomic analyses indicate that early fungi evolved digesting cell walls of algal ancestors of land plants.</title>
        <authorList>
            <person name="Chang Y."/>
            <person name="Wang S."/>
            <person name="Sekimoto S."/>
            <person name="Aerts A.L."/>
            <person name="Choi C."/>
            <person name="Clum A."/>
            <person name="LaButti K.M."/>
            <person name="Lindquist E.A."/>
            <person name="Yee Ngan C."/>
            <person name="Ohm R.A."/>
            <person name="Salamov A.A."/>
            <person name="Grigoriev I.V."/>
            <person name="Spatafora J.W."/>
            <person name="Berbee M.L."/>
        </authorList>
    </citation>
    <scope>NUCLEOTIDE SEQUENCE [LARGE SCALE GENOMIC DNA]</scope>
    <source>
        <strain evidence="2 3">JEL478</strain>
    </source>
</reference>
<sequence>MAPPSEPSASTTLVPTAPALPLGVRPFGEVPTAAATLNRCKSSRIGGSWHNSGEQGAWSSGLHSSMIFGYTGVGRSEEEVEEDLARQILNALFTKQPAALELLKNYIRSHPDMVQQIHQPMENQRGGLLDDHGLARDDALPPTAPASAVESLPGSAPGDIPARQPDVVLAVTINQATQQPRVRCAERAPRKPVALRSTIRPSPTTTAVVETSRLQKVVPGGVQAALTHARTQRPGSQCAETMSSPGAAHGRISTNPNSGFTTHDLTPTPATPSAGWTPATYSLSTPGLASSATYSHEAPDDVSGSTSMAPHDVCIRERAQMAVDLVPILVRISIDHFS</sequence>
<feature type="compositionally biased region" description="Polar residues" evidence="1">
    <location>
        <begin position="233"/>
        <end position="244"/>
    </location>
</feature>
<keyword evidence="3" id="KW-1185">Reference proteome</keyword>
<feature type="region of interest" description="Disordered" evidence="1">
    <location>
        <begin position="228"/>
        <end position="274"/>
    </location>
</feature>
<name>A0A138ZYK3_GONPJ</name>
<accession>A0A138ZYK3</accession>
<proteinExistence type="predicted"/>
<dbReference type="AlphaFoldDB" id="A0A138ZYK3"/>
<feature type="compositionally biased region" description="Polar residues" evidence="1">
    <location>
        <begin position="252"/>
        <end position="265"/>
    </location>
</feature>
<dbReference type="EMBL" id="KQ965858">
    <property type="protein sequence ID" value="KXS09551.1"/>
    <property type="molecule type" value="Genomic_DNA"/>
</dbReference>
<feature type="region of interest" description="Disordered" evidence="1">
    <location>
        <begin position="132"/>
        <end position="158"/>
    </location>
</feature>
<dbReference type="Proteomes" id="UP000070544">
    <property type="component" value="Unassembled WGS sequence"/>
</dbReference>
<gene>
    <name evidence="2" type="ORF">M427DRAFT_75264</name>
</gene>
<evidence type="ECO:0000256" key="1">
    <source>
        <dbReference type="SAM" id="MobiDB-lite"/>
    </source>
</evidence>
<evidence type="ECO:0000313" key="3">
    <source>
        <dbReference type="Proteomes" id="UP000070544"/>
    </source>
</evidence>
<organism evidence="2 3">
    <name type="scientific">Gonapodya prolifera (strain JEL478)</name>
    <name type="common">Monoblepharis prolifera</name>
    <dbReference type="NCBI Taxonomy" id="1344416"/>
    <lineage>
        <taxon>Eukaryota</taxon>
        <taxon>Fungi</taxon>
        <taxon>Fungi incertae sedis</taxon>
        <taxon>Chytridiomycota</taxon>
        <taxon>Chytridiomycota incertae sedis</taxon>
        <taxon>Monoblepharidomycetes</taxon>
        <taxon>Monoblepharidales</taxon>
        <taxon>Gonapodyaceae</taxon>
        <taxon>Gonapodya</taxon>
    </lineage>
</organism>
<evidence type="ECO:0000313" key="2">
    <source>
        <dbReference type="EMBL" id="KXS09551.1"/>
    </source>
</evidence>